<evidence type="ECO:0000313" key="4">
    <source>
        <dbReference type="Proteomes" id="UP000094020"/>
    </source>
</evidence>
<dbReference type="KEGG" id="kpin:30171043"/>
<evidence type="ECO:0000313" key="3">
    <source>
        <dbReference type="EMBL" id="WWC71179.1"/>
    </source>
</evidence>
<dbReference type="GO" id="GO:0031267">
    <property type="term" value="F:small GTPase binding"/>
    <property type="evidence" value="ECO:0007669"/>
    <property type="project" value="InterPro"/>
</dbReference>
<dbReference type="PANTHER" id="PTHR12363:SF53">
    <property type="entry name" value="MRNA TRANSPORT REGULATOR MTR10"/>
    <property type="match status" value="1"/>
</dbReference>
<dbReference type="EMBL" id="KV700115">
    <property type="protein sequence ID" value="OCF51957.1"/>
    <property type="molecule type" value="Genomic_DNA"/>
</dbReference>
<dbReference type="PROSITE" id="PS50166">
    <property type="entry name" value="IMPORTIN_B_NT"/>
    <property type="match status" value="1"/>
</dbReference>
<dbReference type="SUPFAM" id="SSF48371">
    <property type="entry name" value="ARM repeat"/>
    <property type="match status" value="1"/>
</dbReference>
<dbReference type="InterPro" id="IPR057942">
    <property type="entry name" value="TPR_TNPO3_IPO13_3rd"/>
</dbReference>
<gene>
    <name evidence="2" type="ORF">I206_02674</name>
    <name evidence="3" type="ORF">I206_105132</name>
</gene>
<keyword evidence="4" id="KW-1185">Reference proteome</keyword>
<dbReference type="OrthoDB" id="435593at2759"/>
<dbReference type="AlphaFoldDB" id="A0A1B9I8S6"/>
<dbReference type="Gene3D" id="1.25.10.10">
    <property type="entry name" value="Leucine-rich Repeat Variant"/>
    <property type="match status" value="1"/>
</dbReference>
<dbReference type="InterPro" id="IPR058537">
    <property type="entry name" value="TPR_TNPO3_IPO13_4th"/>
</dbReference>
<dbReference type="InterPro" id="IPR016024">
    <property type="entry name" value="ARM-type_fold"/>
</dbReference>
<dbReference type="Proteomes" id="UP000094020">
    <property type="component" value="Chromosome 6"/>
</dbReference>
<dbReference type="STRING" id="1296096.A0A1B9I8S6"/>
<dbReference type="Pfam" id="PF08389">
    <property type="entry name" value="Xpo1"/>
    <property type="match status" value="1"/>
</dbReference>
<evidence type="ECO:0000313" key="2">
    <source>
        <dbReference type="EMBL" id="OCF51957.1"/>
    </source>
</evidence>
<organism evidence="2">
    <name type="scientific">Kwoniella pini CBS 10737</name>
    <dbReference type="NCBI Taxonomy" id="1296096"/>
    <lineage>
        <taxon>Eukaryota</taxon>
        <taxon>Fungi</taxon>
        <taxon>Dikarya</taxon>
        <taxon>Basidiomycota</taxon>
        <taxon>Agaricomycotina</taxon>
        <taxon>Tremellomycetes</taxon>
        <taxon>Tremellales</taxon>
        <taxon>Cryptococcaceae</taxon>
        <taxon>Kwoniella</taxon>
    </lineage>
</organism>
<dbReference type="RefSeq" id="XP_019013176.1">
    <property type="nucleotide sequence ID" value="XM_019154436.1"/>
</dbReference>
<dbReference type="InterPro" id="IPR051345">
    <property type="entry name" value="Importin_beta-like_NTR"/>
</dbReference>
<dbReference type="GeneID" id="30171043"/>
<dbReference type="InterPro" id="IPR001494">
    <property type="entry name" value="Importin-beta_N"/>
</dbReference>
<dbReference type="GO" id="GO:0006606">
    <property type="term" value="P:protein import into nucleus"/>
    <property type="evidence" value="ECO:0007669"/>
    <property type="project" value="TreeGrafter"/>
</dbReference>
<dbReference type="PANTHER" id="PTHR12363">
    <property type="entry name" value="TRANSPORTIN 3 AND IMPORTIN 13"/>
    <property type="match status" value="1"/>
</dbReference>
<reference evidence="3" key="2">
    <citation type="submission" date="2013-07" db="EMBL/GenBank/DDBJ databases">
        <authorList>
            <consortium name="The Broad Institute Genome Sequencing Platform"/>
            <person name="Cuomo C."/>
            <person name="Litvintseva A."/>
            <person name="Chen Y."/>
            <person name="Heitman J."/>
            <person name="Sun S."/>
            <person name="Springer D."/>
            <person name="Dromer F."/>
            <person name="Young S.K."/>
            <person name="Zeng Q."/>
            <person name="Gargeya S."/>
            <person name="Fitzgerald M."/>
            <person name="Abouelleil A."/>
            <person name="Alvarado L."/>
            <person name="Berlin A.M."/>
            <person name="Chapman S.B."/>
            <person name="Dewar J."/>
            <person name="Goldberg J."/>
            <person name="Griggs A."/>
            <person name="Gujja S."/>
            <person name="Hansen M."/>
            <person name="Howarth C."/>
            <person name="Imamovic A."/>
            <person name="Larimer J."/>
            <person name="McCowan C."/>
            <person name="Murphy C."/>
            <person name="Pearson M."/>
            <person name="Priest M."/>
            <person name="Roberts A."/>
            <person name="Saif S."/>
            <person name="Shea T."/>
            <person name="Sykes S."/>
            <person name="Wortman J."/>
            <person name="Nusbaum C."/>
            <person name="Birren B."/>
        </authorList>
    </citation>
    <scope>NUCLEOTIDE SEQUENCE</scope>
    <source>
        <strain evidence="3">CBS 10737</strain>
    </source>
</reference>
<dbReference type="GO" id="GO:0005737">
    <property type="term" value="C:cytoplasm"/>
    <property type="evidence" value="ECO:0007669"/>
    <property type="project" value="TreeGrafter"/>
</dbReference>
<reference evidence="3" key="4">
    <citation type="submission" date="2024-02" db="EMBL/GenBank/DDBJ databases">
        <title>Comparative genomics of Cryptococcus and Kwoniella reveals pathogenesis evolution and contrasting modes of karyotype evolution via chromosome fusion or intercentromeric recombination.</title>
        <authorList>
            <person name="Coelho M.A."/>
            <person name="David-Palma M."/>
            <person name="Shea T."/>
            <person name="Bowers K."/>
            <person name="McGinley-Smith S."/>
            <person name="Mohammad A.W."/>
            <person name="Gnirke A."/>
            <person name="Yurkov A.M."/>
            <person name="Nowrousian M."/>
            <person name="Sun S."/>
            <person name="Cuomo C.A."/>
            <person name="Heitman J."/>
        </authorList>
    </citation>
    <scope>NUCLEOTIDE SEQUENCE</scope>
    <source>
        <strain evidence="3">CBS 10737</strain>
    </source>
</reference>
<reference evidence="2" key="3">
    <citation type="submission" date="2016-07" db="EMBL/GenBank/DDBJ databases">
        <title>Evolution of pathogenesis and genome organization in the Tremellales.</title>
        <authorList>
            <person name="Cuomo C."/>
            <person name="Litvintseva A."/>
            <person name="Heitman J."/>
            <person name="Chen Y."/>
            <person name="Sun S."/>
            <person name="Springer D."/>
            <person name="Dromer F."/>
            <person name="Young S."/>
            <person name="Zeng Q."/>
            <person name="Chapman S."/>
            <person name="Gujja S."/>
            <person name="Saif S."/>
            <person name="Birren B."/>
        </authorList>
    </citation>
    <scope>NUCLEOTIDE SEQUENCE</scope>
    <source>
        <strain evidence="2">CBS 10737</strain>
    </source>
</reference>
<dbReference type="InterPro" id="IPR057941">
    <property type="entry name" value="TPR_TNPO3_IPO13_2nd"/>
</dbReference>
<dbReference type="Pfam" id="PF03810">
    <property type="entry name" value="IBN_N"/>
    <property type="match status" value="1"/>
</dbReference>
<accession>A0A1B9I8S6</accession>
<proteinExistence type="predicted"/>
<dbReference type="Pfam" id="PF24139">
    <property type="entry name" value="TPR_TNPO3_IPO13_4th"/>
    <property type="match status" value="1"/>
</dbReference>
<reference evidence="2" key="1">
    <citation type="submission" date="2013-07" db="EMBL/GenBank/DDBJ databases">
        <title>The Genome Sequence of Cryptococcus pinus CBS10737.</title>
        <authorList>
            <consortium name="The Broad Institute Genome Sequencing Platform"/>
            <person name="Cuomo C."/>
            <person name="Litvintseva A."/>
            <person name="Chen Y."/>
            <person name="Heitman J."/>
            <person name="Sun S."/>
            <person name="Springer D."/>
            <person name="Dromer F."/>
            <person name="Young S.K."/>
            <person name="Zeng Q."/>
            <person name="Gargeya S."/>
            <person name="Fitzgerald M."/>
            <person name="Abouelleil A."/>
            <person name="Alvarado L."/>
            <person name="Berlin A.M."/>
            <person name="Chapman S.B."/>
            <person name="Dewar J."/>
            <person name="Goldberg J."/>
            <person name="Griggs A."/>
            <person name="Gujja S."/>
            <person name="Hansen M."/>
            <person name="Howarth C."/>
            <person name="Imamovic A."/>
            <person name="Larimer J."/>
            <person name="McCowan C."/>
            <person name="Murphy C."/>
            <person name="Pearson M."/>
            <person name="Priest M."/>
            <person name="Roberts A."/>
            <person name="Saif S."/>
            <person name="Shea T."/>
            <person name="Sykes S."/>
            <person name="Wortman J."/>
            <person name="Nusbaum C."/>
            <person name="Birren B."/>
        </authorList>
    </citation>
    <scope>NUCLEOTIDE SEQUENCE [LARGE SCALE GENOMIC DNA]</scope>
    <source>
        <strain evidence="2">CBS 10737</strain>
    </source>
</reference>
<evidence type="ECO:0000259" key="1">
    <source>
        <dbReference type="PROSITE" id="PS50166"/>
    </source>
</evidence>
<dbReference type="SMART" id="SM00913">
    <property type="entry name" value="IBN_N"/>
    <property type="match status" value="1"/>
</dbReference>
<dbReference type="Pfam" id="PF24140">
    <property type="entry name" value="TPR_TNPO3_IPO13_3rd"/>
    <property type="match status" value="1"/>
</dbReference>
<dbReference type="EMBL" id="CP144524">
    <property type="protein sequence ID" value="WWC71179.1"/>
    <property type="molecule type" value="Genomic_DNA"/>
</dbReference>
<name>A0A1B9I8S6_9TREE</name>
<sequence length="935" mass="103211">MSSSSADQATALVLQALQTLYHDPNSISKKRANEWLEEFQHSVDAWQTCHTLLTSPEAPLEGRLFSAQTLRAKILYDLSQLPREQLPPLRDSLLSSLAPLCQPSAPAGSKAVLTQLCLALADLALQMPEWSGVVGGMIEQFGKDPSTVVILLGFLKALPEEAGNPRIPLSNDEVQAMLTALVSGSAEQVLGVLTMYIQATGVTTQIQISVFETLRSWLQAGEVMASQVASTPLFDASFDALASDQLFDAAVDVLCDLIHETQEVEDNVEVVQQIVPRVIALQPQLEEHKEDPDRIRGYCRILCEAGECYKDLIARHPQDLLPLVQSIAECAAYPDLDIVPITFQFWYTLAMTLGRQPNDPSLQPILAIYQSLQSIIIGHLHFPADDEHQTAQERDEFRTFRHRMGDTLKDCCHLLGAPTCLKRSYDLIVDAMSKASPSWQEIEAPLFSMRSMGAEVDPEDDEVLPHIMDMLPKLPDHPKIRYAAILVISRYTEWIDRHPDNLAFQLQYISAGFDMAEDEVSAAAAQAMRFMCQDCRQHLVPFLPQLHTFVNSVGDKLDQSDMVEVCEAIGYVISSMNPPQAAQALNEFCQPLIQQIQSVVVAEGEVDKPTLVKLADTLEQLDSYLNIVRSIEPLPQACYNTPAEIYGILDSFLDKYAKLHYISERVGTVLRRGLTFFPPQALESIVQPLLNRMVRSFEQTGFPSYLWITGKVTAKFGEIANSGNQELGELLVGSFENLTNAMAKLLQTKVAIEIPDVMDDYDHLFMAYLTAIPNLTLSSPSVRLGVSHVLASLTCPSTETILISLDVLANLSIHVHAPPIASTLNTYGKVIVSILINGVVTDFPEDSLDQVQTVLNALTSSGNPQEIEGWFREAIGDLPGHLVPNEAKQGFLGDVHGHLADQSSDKLRNGLINLVRAARRAKERGRQARKSLGAV</sequence>
<dbReference type="Pfam" id="PF24138">
    <property type="entry name" value="TPR_TNPO3_IPO13_2nd"/>
    <property type="match status" value="1"/>
</dbReference>
<dbReference type="InterPro" id="IPR011989">
    <property type="entry name" value="ARM-like"/>
</dbReference>
<protein>
    <submittedName>
        <fullName evidence="2">Transportin-3</fullName>
    </submittedName>
</protein>
<feature type="domain" description="Importin N-terminal" evidence="1">
    <location>
        <begin position="32"/>
        <end position="99"/>
    </location>
</feature>
<dbReference type="InterPro" id="IPR013598">
    <property type="entry name" value="Exportin-1/Importin-b-like"/>
</dbReference>